<proteinExistence type="predicted"/>
<dbReference type="RefSeq" id="WP_155097552.1">
    <property type="nucleotide sequence ID" value="NZ_WMIE01000032.1"/>
</dbReference>
<name>A0A6L6JK08_9RHOB</name>
<organism evidence="3 4">
    <name type="scientific">Paracoccus aestuariivivens</name>
    <dbReference type="NCBI Taxonomy" id="1820333"/>
    <lineage>
        <taxon>Bacteria</taxon>
        <taxon>Pseudomonadati</taxon>
        <taxon>Pseudomonadota</taxon>
        <taxon>Alphaproteobacteria</taxon>
        <taxon>Rhodobacterales</taxon>
        <taxon>Paracoccaceae</taxon>
        <taxon>Paracoccus</taxon>
    </lineage>
</organism>
<dbReference type="EMBL" id="WMIE01000032">
    <property type="protein sequence ID" value="MTH80201.1"/>
    <property type="molecule type" value="Genomic_DNA"/>
</dbReference>
<evidence type="ECO:0000313" key="4">
    <source>
        <dbReference type="Proteomes" id="UP000478183"/>
    </source>
</evidence>
<gene>
    <name evidence="3" type="ORF">GL286_21120</name>
</gene>
<dbReference type="Proteomes" id="UP000478183">
    <property type="component" value="Unassembled WGS sequence"/>
</dbReference>
<evidence type="ECO:0000313" key="3">
    <source>
        <dbReference type="EMBL" id="MTH80201.1"/>
    </source>
</evidence>
<keyword evidence="2" id="KW-0732">Signal</keyword>
<evidence type="ECO:0000256" key="2">
    <source>
        <dbReference type="SAM" id="SignalP"/>
    </source>
</evidence>
<protein>
    <recommendedName>
        <fullName evidence="5">Excinuclease ABC subunit A</fullName>
    </recommendedName>
</protein>
<dbReference type="OrthoDB" id="7666115at2"/>
<comment type="caution">
    <text evidence="3">The sequence shown here is derived from an EMBL/GenBank/DDBJ whole genome shotgun (WGS) entry which is preliminary data.</text>
</comment>
<feature type="signal peptide" evidence="2">
    <location>
        <begin position="1"/>
        <end position="24"/>
    </location>
</feature>
<feature type="region of interest" description="Disordered" evidence="1">
    <location>
        <begin position="27"/>
        <end position="54"/>
    </location>
</feature>
<reference evidence="3 4" key="1">
    <citation type="submission" date="2019-11" db="EMBL/GenBank/DDBJ databases">
        <authorList>
            <person name="Dong K."/>
        </authorList>
    </citation>
    <scope>NUCLEOTIDE SEQUENCE [LARGE SCALE GENOMIC DNA]</scope>
    <source>
        <strain evidence="3 4">NBRC 111993</strain>
    </source>
</reference>
<accession>A0A6L6JK08</accession>
<evidence type="ECO:0000256" key="1">
    <source>
        <dbReference type="SAM" id="MobiDB-lite"/>
    </source>
</evidence>
<feature type="chain" id="PRO_5026912932" description="Excinuclease ABC subunit A" evidence="2">
    <location>
        <begin position="25"/>
        <end position="143"/>
    </location>
</feature>
<sequence length="143" mass="15902">MKIAYRLIAAGMALAALGAEPVIADPGNGNGHGNKHGKPQVRANFDNGKHGDDRRRSYYAECPPGLAKKQPSCVPPGQAKKYGNRVGDVLRVGDYIVVRDPSRYDLERRRGWDYYRNDNRIYRVDSGTRKVLAVMNLIDAFAN</sequence>
<keyword evidence="4" id="KW-1185">Reference proteome</keyword>
<dbReference type="AlphaFoldDB" id="A0A6L6JK08"/>
<evidence type="ECO:0008006" key="5">
    <source>
        <dbReference type="Google" id="ProtNLM"/>
    </source>
</evidence>
<dbReference type="Gene3D" id="3.10.450.160">
    <property type="entry name" value="inner membrane protein cigr"/>
    <property type="match status" value="1"/>
</dbReference>